<dbReference type="GO" id="GO:0005737">
    <property type="term" value="C:cytoplasm"/>
    <property type="evidence" value="ECO:0007669"/>
    <property type="project" value="TreeGrafter"/>
</dbReference>
<dbReference type="GO" id="GO:0005634">
    <property type="term" value="C:nucleus"/>
    <property type="evidence" value="ECO:0007669"/>
    <property type="project" value="TreeGrafter"/>
</dbReference>
<evidence type="ECO:0000313" key="1">
    <source>
        <dbReference type="EMBL" id="PWY76243.1"/>
    </source>
</evidence>
<name>A0A317VPF4_9EURO</name>
<dbReference type="Proteomes" id="UP000247233">
    <property type="component" value="Unassembled WGS sequence"/>
</dbReference>
<dbReference type="GeneID" id="37063512"/>
<proteinExistence type="predicted"/>
<protein>
    <submittedName>
        <fullName evidence="1">Uncharacterized protein</fullName>
    </submittedName>
</protein>
<evidence type="ECO:0000313" key="2">
    <source>
        <dbReference type="Proteomes" id="UP000247233"/>
    </source>
</evidence>
<dbReference type="VEuPathDB" id="FungiDB:BO70DRAFT_340092"/>
<dbReference type="InterPro" id="IPR018810">
    <property type="entry name" value="UPF0662"/>
</dbReference>
<dbReference type="RefSeq" id="XP_025397607.1">
    <property type="nucleotide sequence ID" value="XM_025541275.1"/>
</dbReference>
<dbReference type="OrthoDB" id="2011986at2759"/>
<reference evidence="1 2" key="1">
    <citation type="submission" date="2016-12" db="EMBL/GenBank/DDBJ databases">
        <title>The genomes of Aspergillus section Nigri reveals drivers in fungal speciation.</title>
        <authorList>
            <consortium name="DOE Joint Genome Institute"/>
            <person name="Vesth T.C."/>
            <person name="Nybo J."/>
            <person name="Theobald S."/>
            <person name="Brandl J."/>
            <person name="Frisvad J.C."/>
            <person name="Nielsen K.F."/>
            <person name="Lyhne E.K."/>
            <person name="Kogle M.E."/>
            <person name="Kuo A."/>
            <person name="Riley R."/>
            <person name="Clum A."/>
            <person name="Nolan M."/>
            <person name="Lipzen A."/>
            <person name="Salamov A."/>
            <person name="Henrissat B."/>
            <person name="Wiebenga A."/>
            <person name="De Vries R.P."/>
            <person name="Grigoriev I.V."/>
            <person name="Mortensen U.H."/>
            <person name="Andersen M.R."/>
            <person name="Baker S.E."/>
        </authorList>
    </citation>
    <scope>NUCLEOTIDE SEQUENCE [LARGE SCALE GENOMIC DNA]</scope>
    <source>
        <strain evidence="1 2">CBS 117.55</strain>
    </source>
</reference>
<comment type="caution">
    <text evidence="1">The sequence shown here is derived from an EMBL/GenBank/DDBJ whole genome shotgun (WGS) entry which is preliminary data.</text>
</comment>
<dbReference type="EMBL" id="MSFL01000020">
    <property type="protein sequence ID" value="PWY76243.1"/>
    <property type="molecule type" value="Genomic_DNA"/>
</dbReference>
<keyword evidence="2" id="KW-1185">Reference proteome</keyword>
<dbReference type="Pfam" id="PF10303">
    <property type="entry name" value="DUF2408"/>
    <property type="match status" value="2"/>
</dbReference>
<sequence length="447" mass="50874">MDFPAVPAPLDPREQPILERLLRTRDALLLLKQDKSSYIKSRDVLPLYEEVVAEVEKLNAVRKGKDRRMAHNRLDYVLDDCFQLISLLFLTVGRNNEAPAVYSLATTVQRLLDHLEEAGFYSSKDLISITKTLAHMNETLDRCREAYSPALITLLESRLEKCRLLLERLQGGLAKLSPELASTHETLVSILRSTAAVNTRSKFSSSEVNNFRNQLKTIQEKTKDGVFVDADGLPLPGEQVDVKLLLERCWIWTEIVLERQGKVDERFEEQYERLIDIRNQLDRLAVTQAWSLRETDLFGYQRKLDRIDEGRVNGNFVDTEGNPADIHAQRTLLYLIRRSYGYIYSLLISSEPVSEALLPVFNQLQTLRKCLLEVQESGGVSNSRELYPYSMKLNSIDNMRVDGKFYVGSDIPEGQGSVNALLAECYDIVWELRAAVDDEDRTAAAAA</sequence>
<dbReference type="PANTHER" id="PTHR28086:SF1">
    <property type="entry name" value="CU(2+) SUPPRESSING AND BLEOMYCIN SENSITIVE PROTEIN 1"/>
    <property type="match status" value="1"/>
</dbReference>
<accession>A0A317VPF4</accession>
<organism evidence="1 2">
    <name type="scientific">Aspergillus heteromorphus CBS 117.55</name>
    <dbReference type="NCBI Taxonomy" id="1448321"/>
    <lineage>
        <taxon>Eukaryota</taxon>
        <taxon>Fungi</taxon>
        <taxon>Dikarya</taxon>
        <taxon>Ascomycota</taxon>
        <taxon>Pezizomycotina</taxon>
        <taxon>Eurotiomycetes</taxon>
        <taxon>Eurotiomycetidae</taxon>
        <taxon>Eurotiales</taxon>
        <taxon>Aspergillaceae</taxon>
        <taxon>Aspergillus</taxon>
        <taxon>Aspergillus subgen. Circumdati</taxon>
    </lineage>
</organism>
<dbReference type="AlphaFoldDB" id="A0A317VPF4"/>
<gene>
    <name evidence="1" type="ORF">BO70DRAFT_340092</name>
</gene>
<dbReference type="PANTHER" id="PTHR28086">
    <property type="entry name" value="UPF0662 PROTEIN YPL260W"/>
    <property type="match status" value="1"/>
</dbReference>
<dbReference type="STRING" id="1448321.A0A317VPF4"/>